<dbReference type="EMBL" id="ABEU02000021">
    <property type="protein sequence ID" value="PNR32076.1"/>
    <property type="molecule type" value="Genomic_DNA"/>
</dbReference>
<dbReference type="PANTHER" id="PTHR47219">
    <property type="entry name" value="RAB GTPASE-ACTIVATING PROTEIN 1-LIKE"/>
    <property type="match status" value="1"/>
</dbReference>
<dbReference type="InterPro" id="IPR000195">
    <property type="entry name" value="Rab-GAP-TBC_dom"/>
</dbReference>
<evidence type="ECO:0000313" key="4">
    <source>
        <dbReference type="EMBL" id="PNR32076.1"/>
    </source>
</evidence>
<feature type="region of interest" description="Disordered" evidence="2">
    <location>
        <begin position="494"/>
        <end position="525"/>
    </location>
</feature>
<feature type="domain" description="Rab-GAP TBC" evidence="3">
    <location>
        <begin position="173"/>
        <end position="377"/>
    </location>
</feature>
<dbReference type="FunFam" id="1.10.8.270:FF:000018">
    <property type="entry name" value="Ypt/Rab-GAP domain of gyp1p superfamily protein"/>
    <property type="match status" value="1"/>
</dbReference>
<evidence type="ECO:0000313" key="6">
    <source>
        <dbReference type="Proteomes" id="UP000006727"/>
    </source>
</evidence>
<dbReference type="Proteomes" id="UP000006727">
    <property type="component" value="Chromosome 21"/>
</dbReference>
<dbReference type="InterPro" id="IPR050302">
    <property type="entry name" value="Rab_GAP_TBC_domain"/>
</dbReference>
<dbReference type="Gramene" id="Pp3c21_14960V3.3">
    <property type="protein sequence ID" value="Pp3c21_14960V3.3"/>
    <property type="gene ID" value="Pp3c21_14960"/>
</dbReference>
<dbReference type="Gramene" id="Pp3c21_14960V3.1">
    <property type="protein sequence ID" value="Pp3c21_14960V3.1"/>
    <property type="gene ID" value="Pp3c21_14960"/>
</dbReference>
<dbReference type="SMART" id="SM00164">
    <property type="entry name" value="TBC"/>
    <property type="match status" value="1"/>
</dbReference>
<dbReference type="STRING" id="3218.A0A2K1IS20"/>
<dbReference type="AlphaFoldDB" id="A0A2K1IS20"/>
<protein>
    <recommendedName>
        <fullName evidence="3">Rab-GAP TBC domain-containing protein</fullName>
    </recommendedName>
</protein>
<sequence length="903" mass="102377">MSTGMRVGLVGRRGKAKDFAKNLLGKNEKWKMDKIYPKGRKNSDSSLDPTSDQRLMEDRSILGFKVRPQHLEEYLKHQKTSELEEIARLDCWVQFLQTYSDPGGSGRAESATDEAESGWWVVEEALAWRKRAKENNEFEDGVSDSRGRYGVQDGGNIGACHWAEELRTLVWGGVPSGLRGEMWQIFSGAKQRRVKGYYNDRLGRDAEGAEPSDASYEDKLPPFKSRPLEKWASQIEKDLSRTFPGHPQLKEDGLGQLRRILTAYARHNPSVGYCQAMNFLAALLLLLMPEEDAFWTLTSLIDGYFEGYYTEKMAEAQIDQLVFASLVFDHIPELADHLKAVDVEVSWFSGAWFLSIFVNVLPWESVLRVWDVLLYEGDRSMLFRTAMALLKTHADELIQRDNEGVLSLLQSMGETAFDSNELIILACTEFRMIDDEKLEKLRSKHRPALIASLHQRSLDLRQWRISQAAKQETIESHETSIPAVSSLNIAEDEEKIPLEEPQLSSPRSLSGAEDENSSDLDSQFSCQKSLNDAEDRERGIFESQLSIPKFYEYADDVDSSLLSPLFSPSMFRNFQPKLNTSKCFKSGSYSRIDERIEYDDAQIFDLHKQVEELKAQVAHLEETLANQEETITQAHVLEHKKAEESRQRAEEDLQIANKALRSTVEQLASMEERALLAESRLQAMEKRAMSAEKRLEGMERRAVTAESILETVGKRTAEELAAMEKRAVMAESTLAATLEFHANSVPSAKRSAESKLKGSEMNNSSALHQQTIPNNLGYELTQMFGNGVSQGEKFQHRSGRHEGVRQDGDSAWERSQNVRRQEEAEILARLTANKKTVMSRPYVLQERKVYTDHKKDDLHLQEVGGSSSGSLHSSSSQIKKIGNIQYNNSPPELVKLQYIKRGL</sequence>
<feature type="compositionally biased region" description="Polar residues" evidence="2">
    <location>
        <begin position="44"/>
        <end position="53"/>
    </location>
</feature>
<dbReference type="Gene3D" id="1.10.8.270">
    <property type="entry name" value="putative rabgap domain of human tbc1 domain family member 14 like domains"/>
    <property type="match status" value="1"/>
</dbReference>
<dbReference type="GO" id="GO:0005096">
    <property type="term" value="F:GTPase activator activity"/>
    <property type="evidence" value="ECO:0000318"/>
    <property type="project" value="GO_Central"/>
</dbReference>
<gene>
    <name evidence="5" type="primary">LOC112274323</name>
    <name evidence="4" type="ORF">PHYPA_026201</name>
</gene>
<name>A0A2K1IS20_PHYPA</name>
<evidence type="ECO:0000256" key="1">
    <source>
        <dbReference type="SAM" id="Coils"/>
    </source>
</evidence>
<dbReference type="PROSITE" id="PS50086">
    <property type="entry name" value="TBC_RABGAP"/>
    <property type="match status" value="1"/>
</dbReference>
<dbReference type="KEGG" id="ppp:112274323"/>
<dbReference type="GeneID" id="112274323"/>
<reference evidence="4 6" key="1">
    <citation type="journal article" date="2008" name="Science">
        <title>The Physcomitrella genome reveals evolutionary insights into the conquest of land by plants.</title>
        <authorList>
            <person name="Rensing S."/>
            <person name="Lang D."/>
            <person name="Zimmer A."/>
            <person name="Terry A."/>
            <person name="Salamov A."/>
            <person name="Shapiro H."/>
            <person name="Nishiyama T."/>
            <person name="Perroud P.-F."/>
            <person name="Lindquist E."/>
            <person name="Kamisugi Y."/>
            <person name="Tanahashi T."/>
            <person name="Sakakibara K."/>
            <person name="Fujita T."/>
            <person name="Oishi K."/>
            <person name="Shin-I T."/>
            <person name="Kuroki Y."/>
            <person name="Toyoda A."/>
            <person name="Suzuki Y."/>
            <person name="Hashimoto A."/>
            <person name="Yamaguchi K."/>
            <person name="Sugano A."/>
            <person name="Kohara Y."/>
            <person name="Fujiyama A."/>
            <person name="Anterola A."/>
            <person name="Aoki S."/>
            <person name="Ashton N."/>
            <person name="Barbazuk W.B."/>
            <person name="Barker E."/>
            <person name="Bennetzen J."/>
            <person name="Bezanilla M."/>
            <person name="Blankenship R."/>
            <person name="Cho S.H."/>
            <person name="Dutcher S."/>
            <person name="Estelle M."/>
            <person name="Fawcett J.A."/>
            <person name="Gundlach H."/>
            <person name="Hanada K."/>
            <person name="Heyl A."/>
            <person name="Hicks K.A."/>
            <person name="Hugh J."/>
            <person name="Lohr M."/>
            <person name="Mayer K."/>
            <person name="Melkozernov A."/>
            <person name="Murata T."/>
            <person name="Nelson D."/>
            <person name="Pils B."/>
            <person name="Prigge M."/>
            <person name="Reiss B."/>
            <person name="Renner T."/>
            <person name="Rombauts S."/>
            <person name="Rushton P."/>
            <person name="Sanderfoot A."/>
            <person name="Schween G."/>
            <person name="Shiu S.-H."/>
            <person name="Stueber K."/>
            <person name="Theodoulou F.L."/>
            <person name="Tu H."/>
            <person name="Van de Peer Y."/>
            <person name="Verrier P.J."/>
            <person name="Waters E."/>
            <person name="Wood A."/>
            <person name="Yang L."/>
            <person name="Cove D."/>
            <person name="Cuming A."/>
            <person name="Hasebe M."/>
            <person name="Lucas S."/>
            <person name="Mishler D.B."/>
            <person name="Reski R."/>
            <person name="Grigoriev I."/>
            <person name="Quatrano R.S."/>
            <person name="Boore J.L."/>
        </authorList>
    </citation>
    <scope>NUCLEOTIDE SEQUENCE [LARGE SCALE GENOMIC DNA]</scope>
    <source>
        <strain evidence="5 6">cv. Gransden 2004</strain>
    </source>
</reference>
<dbReference type="PANTHER" id="PTHR47219:SF20">
    <property type="entry name" value="TBC1 DOMAIN FAMILY MEMBER 2B"/>
    <property type="match status" value="1"/>
</dbReference>
<organism evidence="4">
    <name type="scientific">Physcomitrium patens</name>
    <name type="common">Spreading-leaved earth moss</name>
    <name type="synonym">Physcomitrella patens</name>
    <dbReference type="NCBI Taxonomy" id="3218"/>
    <lineage>
        <taxon>Eukaryota</taxon>
        <taxon>Viridiplantae</taxon>
        <taxon>Streptophyta</taxon>
        <taxon>Embryophyta</taxon>
        <taxon>Bryophyta</taxon>
        <taxon>Bryophytina</taxon>
        <taxon>Bryopsida</taxon>
        <taxon>Funariidae</taxon>
        <taxon>Funariales</taxon>
        <taxon>Funariaceae</taxon>
        <taxon>Physcomitrium</taxon>
    </lineage>
</organism>
<dbReference type="Gene3D" id="1.10.472.80">
    <property type="entry name" value="Ypt/Rab-GAP domain of gyp1p, domain 3"/>
    <property type="match status" value="1"/>
</dbReference>
<reference evidence="5" key="3">
    <citation type="submission" date="2020-12" db="UniProtKB">
        <authorList>
            <consortium name="EnsemblPlants"/>
        </authorList>
    </citation>
    <scope>IDENTIFICATION</scope>
</reference>
<dbReference type="EnsemblPlants" id="Pp3c21_14960V3.3">
    <property type="protein sequence ID" value="Pp3c21_14960V3.3"/>
    <property type="gene ID" value="Pp3c21_14960"/>
</dbReference>
<dbReference type="Pfam" id="PF00566">
    <property type="entry name" value="RabGAP-TBC"/>
    <property type="match status" value="1"/>
</dbReference>
<keyword evidence="6" id="KW-1185">Reference proteome</keyword>
<dbReference type="SUPFAM" id="SSF47923">
    <property type="entry name" value="Ypt/Rab-GAP domain of gyp1p"/>
    <property type="match status" value="2"/>
</dbReference>
<dbReference type="EnsemblPlants" id="Pp3c21_14960V3.1">
    <property type="protein sequence ID" value="Pp3c21_14960V3.1"/>
    <property type="gene ID" value="Pp3c21_14960"/>
</dbReference>
<evidence type="ECO:0000259" key="3">
    <source>
        <dbReference type="PROSITE" id="PS50086"/>
    </source>
</evidence>
<reference evidence="4 6" key="2">
    <citation type="journal article" date="2018" name="Plant J.">
        <title>The Physcomitrella patens chromosome-scale assembly reveals moss genome structure and evolution.</title>
        <authorList>
            <person name="Lang D."/>
            <person name="Ullrich K.K."/>
            <person name="Murat F."/>
            <person name="Fuchs J."/>
            <person name="Jenkins J."/>
            <person name="Haas F.B."/>
            <person name="Piednoel M."/>
            <person name="Gundlach H."/>
            <person name="Van Bel M."/>
            <person name="Meyberg R."/>
            <person name="Vives C."/>
            <person name="Morata J."/>
            <person name="Symeonidi A."/>
            <person name="Hiss M."/>
            <person name="Muchero W."/>
            <person name="Kamisugi Y."/>
            <person name="Saleh O."/>
            <person name="Blanc G."/>
            <person name="Decker E.L."/>
            <person name="van Gessel N."/>
            <person name="Grimwood J."/>
            <person name="Hayes R.D."/>
            <person name="Graham S.W."/>
            <person name="Gunter L.E."/>
            <person name="McDaniel S.F."/>
            <person name="Hoernstein S.N.W."/>
            <person name="Larsson A."/>
            <person name="Li F.W."/>
            <person name="Perroud P.F."/>
            <person name="Phillips J."/>
            <person name="Ranjan P."/>
            <person name="Rokshar D.S."/>
            <person name="Rothfels C.J."/>
            <person name="Schneider L."/>
            <person name="Shu S."/>
            <person name="Stevenson D.W."/>
            <person name="Thummler F."/>
            <person name="Tillich M."/>
            <person name="Villarreal Aguilar J.C."/>
            <person name="Widiez T."/>
            <person name="Wong G.K."/>
            <person name="Wymore A."/>
            <person name="Zhang Y."/>
            <person name="Zimmer A.D."/>
            <person name="Quatrano R.S."/>
            <person name="Mayer K.F.X."/>
            <person name="Goodstein D."/>
            <person name="Casacuberta J.M."/>
            <person name="Vandepoele K."/>
            <person name="Reski R."/>
            <person name="Cuming A.C."/>
            <person name="Tuskan G.A."/>
            <person name="Maumus F."/>
            <person name="Salse J."/>
            <person name="Schmutz J."/>
            <person name="Rensing S.A."/>
        </authorList>
    </citation>
    <scope>NUCLEOTIDE SEQUENCE [LARGE SCALE GENOMIC DNA]</scope>
    <source>
        <strain evidence="5 6">cv. Gransden 2004</strain>
    </source>
</reference>
<dbReference type="PaxDb" id="3218-PP1S167_139V6.1"/>
<evidence type="ECO:0000313" key="5">
    <source>
        <dbReference type="EnsemblPlants" id="Pp3c21_14960V3.1"/>
    </source>
</evidence>
<keyword evidence="1" id="KW-0175">Coiled coil</keyword>
<dbReference type="OrthoDB" id="17687at2759"/>
<proteinExistence type="predicted"/>
<dbReference type="InterPro" id="IPR035969">
    <property type="entry name" value="Rab-GAP_TBC_sf"/>
</dbReference>
<dbReference type="RefSeq" id="XP_024359486.1">
    <property type="nucleotide sequence ID" value="XM_024503718.2"/>
</dbReference>
<dbReference type="SUPFAM" id="SSF57997">
    <property type="entry name" value="Tropomyosin"/>
    <property type="match status" value="1"/>
</dbReference>
<evidence type="ECO:0000256" key="2">
    <source>
        <dbReference type="SAM" id="MobiDB-lite"/>
    </source>
</evidence>
<accession>A0A2K1IS20</accession>
<feature type="region of interest" description="Disordered" evidence="2">
    <location>
        <begin position="34"/>
        <end position="53"/>
    </location>
</feature>
<feature type="coiled-coil region" evidence="1">
    <location>
        <begin position="603"/>
        <end position="701"/>
    </location>
</feature>